<protein>
    <submittedName>
        <fullName evidence="2">Uncharacterized protein</fullName>
    </submittedName>
</protein>
<name>A0A4Y2DS22_ARAVE</name>
<keyword evidence="3" id="KW-1185">Reference proteome</keyword>
<evidence type="ECO:0000313" key="2">
    <source>
        <dbReference type="EMBL" id="GBM19622.1"/>
    </source>
</evidence>
<dbReference type="OrthoDB" id="6436977at2759"/>
<dbReference type="AlphaFoldDB" id="A0A4Y2DS22"/>
<dbReference type="Proteomes" id="UP000499080">
    <property type="component" value="Unassembled WGS sequence"/>
</dbReference>
<feature type="compositionally biased region" description="Basic and acidic residues" evidence="1">
    <location>
        <begin position="173"/>
        <end position="188"/>
    </location>
</feature>
<dbReference type="EMBL" id="BGPR01000427">
    <property type="protein sequence ID" value="GBM19622.1"/>
    <property type="molecule type" value="Genomic_DNA"/>
</dbReference>
<evidence type="ECO:0000256" key="1">
    <source>
        <dbReference type="SAM" id="MobiDB-lite"/>
    </source>
</evidence>
<feature type="compositionally biased region" description="Polar residues" evidence="1">
    <location>
        <begin position="249"/>
        <end position="263"/>
    </location>
</feature>
<feature type="region of interest" description="Disordered" evidence="1">
    <location>
        <begin position="1"/>
        <end position="21"/>
    </location>
</feature>
<feature type="compositionally biased region" description="Basic residues" evidence="1">
    <location>
        <begin position="213"/>
        <end position="244"/>
    </location>
</feature>
<sequence>MAHLDEQNGRPAQPKFLDLSALKPQTKEEVQNAMYKIPEMKLRPEKIPDEENVVNLKSWKKPHKDFPYLNPVPASMVHVDILELSKVDIDWKMLTLDRPETPLEIHIFTRIVFLNKVTLKCIVQEKARKERLQSIRLRMSGRIKIVQESDNEKVEELTYEHFSRHFGAGDRGQAMEEVPKPPPVKEPKVPQLGDDVQGAAIQKEETISSIFRSRKRKLKGRKKKISKKRKKGKKRKIRKRKIKQSKSSNARNKSGKKSISSKPQKARKTLPLKKKPSNVIKISTRKPGSGKTLIQMLKSAEKKSSKLSKEKKV</sequence>
<reference evidence="2 3" key="1">
    <citation type="journal article" date="2019" name="Sci. Rep.">
        <title>Orb-weaving spider Araneus ventricosus genome elucidates the spidroin gene catalogue.</title>
        <authorList>
            <person name="Kono N."/>
            <person name="Nakamura H."/>
            <person name="Ohtoshi R."/>
            <person name="Moran D.A.P."/>
            <person name="Shinohara A."/>
            <person name="Yoshida Y."/>
            <person name="Fujiwara M."/>
            <person name="Mori M."/>
            <person name="Tomita M."/>
            <person name="Arakawa K."/>
        </authorList>
    </citation>
    <scope>NUCLEOTIDE SEQUENCE [LARGE SCALE GENOMIC DNA]</scope>
</reference>
<accession>A0A4Y2DS22</accession>
<feature type="compositionally biased region" description="Basic residues" evidence="1">
    <location>
        <begin position="264"/>
        <end position="276"/>
    </location>
</feature>
<feature type="region of interest" description="Disordered" evidence="1">
    <location>
        <begin position="213"/>
        <end position="313"/>
    </location>
</feature>
<comment type="caution">
    <text evidence="2">The sequence shown here is derived from an EMBL/GenBank/DDBJ whole genome shotgun (WGS) entry which is preliminary data.</text>
</comment>
<gene>
    <name evidence="2" type="ORF">AVEN_107297_1</name>
</gene>
<feature type="region of interest" description="Disordered" evidence="1">
    <location>
        <begin position="168"/>
        <end position="198"/>
    </location>
</feature>
<proteinExistence type="predicted"/>
<evidence type="ECO:0000313" key="3">
    <source>
        <dbReference type="Proteomes" id="UP000499080"/>
    </source>
</evidence>
<organism evidence="2 3">
    <name type="scientific">Araneus ventricosus</name>
    <name type="common">Orbweaver spider</name>
    <name type="synonym">Epeira ventricosa</name>
    <dbReference type="NCBI Taxonomy" id="182803"/>
    <lineage>
        <taxon>Eukaryota</taxon>
        <taxon>Metazoa</taxon>
        <taxon>Ecdysozoa</taxon>
        <taxon>Arthropoda</taxon>
        <taxon>Chelicerata</taxon>
        <taxon>Arachnida</taxon>
        <taxon>Araneae</taxon>
        <taxon>Araneomorphae</taxon>
        <taxon>Entelegynae</taxon>
        <taxon>Araneoidea</taxon>
        <taxon>Araneidae</taxon>
        <taxon>Araneus</taxon>
    </lineage>
</organism>
<feature type="compositionally biased region" description="Basic and acidic residues" evidence="1">
    <location>
        <begin position="299"/>
        <end position="313"/>
    </location>
</feature>